<organism evidence="3 4">
    <name type="scientific">Sistotremastrum niveocremeum HHB9708</name>
    <dbReference type="NCBI Taxonomy" id="1314777"/>
    <lineage>
        <taxon>Eukaryota</taxon>
        <taxon>Fungi</taxon>
        <taxon>Dikarya</taxon>
        <taxon>Basidiomycota</taxon>
        <taxon>Agaricomycotina</taxon>
        <taxon>Agaricomycetes</taxon>
        <taxon>Sistotremastrales</taxon>
        <taxon>Sistotremastraceae</taxon>
        <taxon>Sertulicium</taxon>
        <taxon>Sertulicium niveocremeum</taxon>
    </lineage>
</organism>
<evidence type="ECO:0000313" key="3">
    <source>
        <dbReference type="EMBL" id="KZS99292.1"/>
    </source>
</evidence>
<feature type="signal peptide" evidence="2">
    <location>
        <begin position="1"/>
        <end position="21"/>
    </location>
</feature>
<evidence type="ECO:0000256" key="2">
    <source>
        <dbReference type="SAM" id="SignalP"/>
    </source>
</evidence>
<dbReference type="PANTHER" id="PTHR34883:SF15">
    <property type="entry name" value="EXTRACELLULAR SERINE-RICH PROTEIN"/>
    <property type="match status" value="1"/>
</dbReference>
<dbReference type="EMBL" id="KV419394">
    <property type="protein sequence ID" value="KZS99292.1"/>
    <property type="molecule type" value="Genomic_DNA"/>
</dbReference>
<evidence type="ECO:0000313" key="4">
    <source>
        <dbReference type="Proteomes" id="UP000076722"/>
    </source>
</evidence>
<evidence type="ECO:0000256" key="1">
    <source>
        <dbReference type="SAM" id="MobiDB-lite"/>
    </source>
</evidence>
<dbReference type="AlphaFoldDB" id="A0A165AMP5"/>
<dbReference type="InterPro" id="IPR008972">
    <property type="entry name" value="Cupredoxin"/>
</dbReference>
<keyword evidence="4" id="KW-1185">Reference proteome</keyword>
<gene>
    <name evidence="3" type="ORF">SISNIDRAFT_462127</name>
</gene>
<proteinExistence type="predicted"/>
<keyword evidence="2" id="KW-0732">Signal</keyword>
<dbReference type="Proteomes" id="UP000076722">
    <property type="component" value="Unassembled WGS sequence"/>
</dbReference>
<dbReference type="Gene3D" id="2.60.40.420">
    <property type="entry name" value="Cupredoxins - blue copper proteins"/>
    <property type="match status" value="1"/>
</dbReference>
<dbReference type="PANTHER" id="PTHR34883">
    <property type="entry name" value="SERINE-RICH PROTEIN, PUTATIVE-RELATED-RELATED"/>
    <property type="match status" value="1"/>
</dbReference>
<evidence type="ECO:0008006" key="5">
    <source>
        <dbReference type="Google" id="ProtNLM"/>
    </source>
</evidence>
<accession>A0A165AMP5</accession>
<dbReference type="STRING" id="1314777.A0A165AMP5"/>
<reference evidence="3 4" key="1">
    <citation type="journal article" date="2016" name="Mol. Biol. Evol.">
        <title>Comparative Genomics of Early-Diverging Mushroom-Forming Fungi Provides Insights into the Origins of Lignocellulose Decay Capabilities.</title>
        <authorList>
            <person name="Nagy L.G."/>
            <person name="Riley R."/>
            <person name="Tritt A."/>
            <person name="Adam C."/>
            <person name="Daum C."/>
            <person name="Floudas D."/>
            <person name="Sun H."/>
            <person name="Yadav J.S."/>
            <person name="Pangilinan J."/>
            <person name="Larsson K.H."/>
            <person name="Matsuura K."/>
            <person name="Barry K."/>
            <person name="Labutti K."/>
            <person name="Kuo R."/>
            <person name="Ohm R.A."/>
            <person name="Bhattacharya S.S."/>
            <person name="Shirouzu T."/>
            <person name="Yoshinaga Y."/>
            <person name="Martin F.M."/>
            <person name="Grigoriev I.V."/>
            <person name="Hibbett D.S."/>
        </authorList>
    </citation>
    <scope>NUCLEOTIDE SEQUENCE [LARGE SCALE GENOMIC DNA]</scope>
    <source>
        <strain evidence="3 4">HHB9708</strain>
    </source>
</reference>
<dbReference type="InterPro" id="IPR052953">
    <property type="entry name" value="Ser-rich/MCO-related"/>
</dbReference>
<dbReference type="OrthoDB" id="2331100at2759"/>
<feature type="chain" id="PRO_5007855369" description="Phytocyanin domain-containing protein" evidence="2">
    <location>
        <begin position="22"/>
        <end position="497"/>
    </location>
</feature>
<name>A0A165AMP5_9AGAM</name>
<feature type="region of interest" description="Disordered" evidence="1">
    <location>
        <begin position="436"/>
        <end position="464"/>
    </location>
</feature>
<protein>
    <recommendedName>
        <fullName evidence="5">Phytocyanin domain-containing protein</fullName>
    </recommendedName>
</protein>
<dbReference type="SUPFAM" id="SSF49503">
    <property type="entry name" value="Cupredoxins"/>
    <property type="match status" value="1"/>
</dbReference>
<sequence length="497" mass="50483">MVYFVTPFVGAVAILSSFTSAAPLSKRDSSIGEEVAVSAPNGVIESDTAELASQTALAAYYQGSSSSAAYGSMYTPPPSGGSYTSAPSYGASYTTTSMASMMTDSSMMMDSSSSMMYDSSSSSMMYDSSSAMYSMSSSSMMYDSSSTMMYDSSSTMYMSSSTMYAPPMATYGSGSASWSGGSGYDSCVQQCMASYPAAMSVGSYVAPTSTYASAGSTGTNGVTHTVIVAPTQGVLRYVPFATNASVGDTIQFVWGAGPHTVTKSSEFSVCNATLDAPFASGKQNKSFVFNQVVNDTNPTFYYCGVPTHCEKGMFGIINPPSAGGSATSVGSMMDSWAASNPDIAYMMSYTSNMTANNDAAHWGNSIDVASMLNATNNDPSVPAMIASNVFYSRLVFAQNPGTLGSDGKFTPNNDLKIPSDISNILASASPSSAPVNAAAGATSTSSSAASSGTSSSSSSGSSSASAATASSTNGALGVRSSGALVGVAVLAATFFAL</sequence>